<dbReference type="PANTHER" id="PTHR43397">
    <property type="entry name" value="ERGOTHIONEINE BIOSYNTHESIS PROTEIN 1"/>
    <property type="match status" value="1"/>
</dbReference>
<dbReference type="GO" id="GO:0008168">
    <property type="term" value="F:methyltransferase activity"/>
    <property type="evidence" value="ECO:0007669"/>
    <property type="project" value="UniProtKB-KW"/>
</dbReference>
<dbReference type="InterPro" id="IPR017805">
    <property type="entry name" value="SAM_MeTrfase_EasF-type_put"/>
</dbReference>
<dbReference type="GeneID" id="96009756"/>
<reference evidence="4 5" key="1">
    <citation type="journal article" date="2020" name="Microbiol. Resour. Announc.">
        <title>Draft Genome Sequence of a Cladosporium Species Isolated from the Mesophotic Ascidian Didemnum maculosum.</title>
        <authorList>
            <person name="Gioti A."/>
            <person name="Siaperas R."/>
            <person name="Nikolaivits E."/>
            <person name="Le Goff G."/>
            <person name="Ouazzani J."/>
            <person name="Kotoulas G."/>
            <person name="Topakas E."/>
        </authorList>
    </citation>
    <scope>NUCLEOTIDE SEQUENCE [LARGE SCALE GENOMIC DNA]</scope>
    <source>
        <strain evidence="4 5">TM138-S3</strain>
    </source>
</reference>
<dbReference type="AlphaFoldDB" id="A0AB34KJI0"/>
<accession>A0AB34KJI0</accession>
<evidence type="ECO:0000313" key="4">
    <source>
        <dbReference type="EMBL" id="KAL1583129.1"/>
    </source>
</evidence>
<dbReference type="NCBIfam" id="TIGR03439">
    <property type="entry name" value="methyl_EasF"/>
    <property type="match status" value="1"/>
</dbReference>
<evidence type="ECO:0000256" key="1">
    <source>
        <dbReference type="ARBA" id="ARBA00022603"/>
    </source>
</evidence>
<feature type="domain" description="Histidine-specific methyltransferase SAM-dependent" evidence="3">
    <location>
        <begin position="56"/>
        <end position="257"/>
    </location>
</feature>
<keyword evidence="1" id="KW-0489">Methyltransferase</keyword>
<keyword evidence="2" id="KW-0808">Transferase</keyword>
<dbReference type="InterPro" id="IPR019257">
    <property type="entry name" value="MeTrfase_dom"/>
</dbReference>
<dbReference type="GO" id="GO:0032259">
    <property type="term" value="P:methylation"/>
    <property type="evidence" value="ECO:0007669"/>
    <property type="project" value="UniProtKB-KW"/>
</dbReference>
<evidence type="ECO:0000313" key="5">
    <source>
        <dbReference type="Proteomes" id="UP000803884"/>
    </source>
</evidence>
<name>A0AB34KJI0_9PEZI</name>
<evidence type="ECO:0000256" key="2">
    <source>
        <dbReference type="ARBA" id="ARBA00022679"/>
    </source>
</evidence>
<dbReference type="InterPro" id="IPR051128">
    <property type="entry name" value="EgtD_Methyltrsf_superfamily"/>
</dbReference>
<sequence length="266" mass="29879">MAGTLHRPRVAKTEFPRYKEPPHVLKESLIHNTQSATTKECDIIDIRKGEISLNLAESIRSGIQKPHFKGHRIVPSLLLWDEQGLKLFEKVTYNPRYYLTDAEIDILRTYSAAVANLVKPGSIVLELGSGSLRKTNILLQALEAQRKDIDYYALDLDKNELSRSLRQLMLGNFKHVRCHGLLGTYDEGRDWLSQAEKSRRPTFVLSLGSTIGGFTPSEATDFLHEWSRTLQQRGDEINSQLIIGLDGNKNGAEVFDASPKGNGGEH</sequence>
<proteinExistence type="predicted"/>
<protein>
    <recommendedName>
        <fullName evidence="3">Histidine-specific methyltransferase SAM-dependent domain-containing protein</fullName>
    </recommendedName>
</protein>
<comment type="caution">
    <text evidence="4">The sequence shown here is derived from an EMBL/GenBank/DDBJ whole genome shotgun (WGS) entry which is preliminary data.</text>
</comment>
<dbReference type="InterPro" id="IPR029063">
    <property type="entry name" value="SAM-dependent_MTases_sf"/>
</dbReference>
<dbReference type="PANTHER" id="PTHR43397:SF1">
    <property type="entry name" value="ERGOTHIONEINE BIOSYNTHESIS PROTEIN 1"/>
    <property type="match status" value="1"/>
</dbReference>
<evidence type="ECO:0000259" key="3">
    <source>
        <dbReference type="Pfam" id="PF10017"/>
    </source>
</evidence>
<dbReference type="EMBL" id="JAAQHG020000039">
    <property type="protein sequence ID" value="KAL1583129.1"/>
    <property type="molecule type" value="Genomic_DNA"/>
</dbReference>
<dbReference type="RefSeq" id="XP_069226236.1">
    <property type="nucleotide sequence ID" value="XM_069376918.1"/>
</dbReference>
<dbReference type="Proteomes" id="UP000803884">
    <property type="component" value="Unassembled WGS sequence"/>
</dbReference>
<gene>
    <name evidence="4" type="ORF">WHR41_08314</name>
</gene>
<organism evidence="4 5">
    <name type="scientific">Cladosporium halotolerans</name>
    <dbReference type="NCBI Taxonomy" id="1052096"/>
    <lineage>
        <taxon>Eukaryota</taxon>
        <taxon>Fungi</taxon>
        <taxon>Dikarya</taxon>
        <taxon>Ascomycota</taxon>
        <taxon>Pezizomycotina</taxon>
        <taxon>Dothideomycetes</taxon>
        <taxon>Dothideomycetidae</taxon>
        <taxon>Cladosporiales</taxon>
        <taxon>Cladosporiaceae</taxon>
        <taxon>Cladosporium</taxon>
    </lineage>
</organism>
<dbReference type="Pfam" id="PF10017">
    <property type="entry name" value="Methyltransf_33"/>
    <property type="match status" value="1"/>
</dbReference>
<dbReference type="Gene3D" id="3.40.50.150">
    <property type="entry name" value="Vaccinia Virus protein VP39"/>
    <property type="match status" value="1"/>
</dbReference>
<keyword evidence="5" id="KW-1185">Reference proteome</keyword>